<feature type="compositionally biased region" description="Basic and acidic residues" evidence="2">
    <location>
        <begin position="443"/>
        <end position="459"/>
    </location>
</feature>
<feature type="coiled-coil region" evidence="1">
    <location>
        <begin position="188"/>
        <end position="252"/>
    </location>
</feature>
<evidence type="ECO:0000313" key="3">
    <source>
        <dbReference type="EMBL" id="CAL5228519.1"/>
    </source>
</evidence>
<keyword evidence="1" id="KW-0175">Coiled coil</keyword>
<feature type="region of interest" description="Disordered" evidence="2">
    <location>
        <begin position="377"/>
        <end position="402"/>
    </location>
</feature>
<keyword evidence="4" id="KW-1185">Reference proteome</keyword>
<feature type="compositionally biased region" description="Basic and acidic residues" evidence="2">
    <location>
        <begin position="1"/>
        <end position="10"/>
    </location>
</feature>
<evidence type="ECO:0000313" key="4">
    <source>
        <dbReference type="Proteomes" id="UP001497392"/>
    </source>
</evidence>
<dbReference type="EMBL" id="CAXHTA020000018">
    <property type="protein sequence ID" value="CAL5228519.1"/>
    <property type="molecule type" value="Genomic_DNA"/>
</dbReference>
<reference evidence="3 4" key="1">
    <citation type="submission" date="2024-06" db="EMBL/GenBank/DDBJ databases">
        <authorList>
            <person name="Kraege A."/>
            <person name="Thomma B."/>
        </authorList>
    </citation>
    <scope>NUCLEOTIDE SEQUENCE [LARGE SCALE GENOMIC DNA]</scope>
</reference>
<name>A0ABP1GD60_9CHLO</name>
<evidence type="ECO:0000256" key="1">
    <source>
        <dbReference type="SAM" id="Coils"/>
    </source>
</evidence>
<feature type="region of interest" description="Disordered" evidence="2">
    <location>
        <begin position="443"/>
        <end position="492"/>
    </location>
</feature>
<evidence type="ECO:0000256" key="2">
    <source>
        <dbReference type="SAM" id="MobiDB-lite"/>
    </source>
</evidence>
<feature type="compositionally biased region" description="Low complexity" evidence="2">
    <location>
        <begin position="477"/>
        <end position="492"/>
    </location>
</feature>
<feature type="region of interest" description="Disordered" evidence="2">
    <location>
        <begin position="515"/>
        <end position="548"/>
    </location>
</feature>
<feature type="region of interest" description="Disordered" evidence="2">
    <location>
        <begin position="1"/>
        <end position="85"/>
    </location>
</feature>
<proteinExistence type="predicted"/>
<dbReference type="InterPro" id="IPR039604">
    <property type="entry name" value="Bfr1"/>
</dbReference>
<sequence>MGTEVEKPVTAEDVPQPVADEGPKEGESAPSARPKKPQKPDVARHKLEVDEMHVKLKERKNNIDAINDKIRQMQSGGNRNPDNHLYDRLKKLRTDWDAALTKKRAVQGQLKAAEEQRKQARNDHKDARSSISRPAGSGTVDEQIAELENRLHHTTMSANEEKRTVDEIGKLRKSKKMAAGVDKKGEQAGLSEKRVDELRAEIKESDNELNAIKEEQDSIRKKLDDNKRERNQSQANEDVRALREEISELRTVNDLIWKEIQEKNAQFKADNDAFWEAEQVFRKWQNEDRRRKEERDAIEREAKNKEWAAQEAERAGEWYYKEIDRCDQLTHYLSKFHTPSSTTTAASNGPSTEVTAIDGYVVFKKKDVDADELMGLSSAKRGGKKSKKGAEKPAEKPVGAKLTHSLDIINSFGELKVVVPLTTAQIPGTLETLKARKQHYLDERAKKVEAGEAPPRESKPSANGTPKAGKPTENGHAASGSSPSKPAKGGKAAVDYQDVDMFPSLGGTKGAVEAFPHSAAAMEPAGADAEEDEPKEAAPAPEPAAITA</sequence>
<dbReference type="PANTHER" id="PTHR31027:SF2">
    <property type="entry name" value="LEBERCILIN DOMAIN-CONTAINING PROTEIN"/>
    <property type="match status" value="1"/>
</dbReference>
<dbReference type="Proteomes" id="UP001497392">
    <property type="component" value="Unassembled WGS sequence"/>
</dbReference>
<organism evidence="3 4">
    <name type="scientific">Coccomyxa viridis</name>
    <dbReference type="NCBI Taxonomy" id="1274662"/>
    <lineage>
        <taxon>Eukaryota</taxon>
        <taxon>Viridiplantae</taxon>
        <taxon>Chlorophyta</taxon>
        <taxon>core chlorophytes</taxon>
        <taxon>Trebouxiophyceae</taxon>
        <taxon>Trebouxiophyceae incertae sedis</taxon>
        <taxon>Coccomyxaceae</taxon>
        <taxon>Coccomyxa</taxon>
    </lineage>
</organism>
<feature type="compositionally biased region" description="Low complexity" evidence="2">
    <location>
        <begin position="537"/>
        <end position="548"/>
    </location>
</feature>
<feature type="region of interest" description="Disordered" evidence="2">
    <location>
        <begin position="110"/>
        <end position="187"/>
    </location>
</feature>
<comment type="caution">
    <text evidence="3">The sequence shown here is derived from an EMBL/GenBank/DDBJ whole genome shotgun (WGS) entry which is preliminary data.</text>
</comment>
<gene>
    <name evidence="3" type="primary">g11671</name>
    <name evidence="3" type="ORF">VP750_LOCUS10425</name>
</gene>
<feature type="compositionally biased region" description="Basic and acidic residues" evidence="2">
    <location>
        <begin position="159"/>
        <end position="170"/>
    </location>
</feature>
<accession>A0ABP1GD60</accession>
<protein>
    <submittedName>
        <fullName evidence="3">G11671 protein</fullName>
    </submittedName>
</protein>
<dbReference type="PANTHER" id="PTHR31027">
    <property type="entry name" value="NUCLEAR SEGREGATION PROTEIN BFR1"/>
    <property type="match status" value="1"/>
</dbReference>
<feature type="compositionally biased region" description="Basic and acidic residues" evidence="2">
    <location>
        <begin position="112"/>
        <end position="128"/>
    </location>
</feature>
<feature type="compositionally biased region" description="Basic and acidic residues" evidence="2">
    <location>
        <begin position="38"/>
        <end position="71"/>
    </location>
</feature>